<dbReference type="GO" id="GO:0003690">
    <property type="term" value="F:double-stranded DNA binding"/>
    <property type="evidence" value="ECO:0007669"/>
    <property type="project" value="InterPro"/>
</dbReference>
<evidence type="ECO:0000256" key="1">
    <source>
        <dbReference type="ARBA" id="ARBA00003863"/>
    </source>
</evidence>
<evidence type="ECO:0000313" key="4">
    <source>
        <dbReference type="Proteomes" id="UP001163687"/>
    </source>
</evidence>
<dbReference type="GO" id="GO:0006265">
    <property type="term" value="P:DNA topological change"/>
    <property type="evidence" value="ECO:0007669"/>
    <property type="project" value="InterPro"/>
</dbReference>
<name>A0AA35CPG1_9FIRM</name>
<comment type="function">
    <text evidence="1">SASP are bound to spore DNA. They are double-stranded DNA-binding proteins that cause DNA to change to an a-like conformation. They protect the DNA backbone from chemical and enzymatic cleavage and are thus involved in dormant spore's high resistance to UV light.</text>
</comment>
<dbReference type="Proteomes" id="UP001163687">
    <property type="component" value="Chromosome"/>
</dbReference>
<dbReference type="RefSeq" id="WP_264841986.1">
    <property type="nucleotide sequence ID" value="NZ_AP025628.1"/>
</dbReference>
<organism evidence="3 4">
    <name type="scientific">Caldinitratiruptor microaerophilus</name>
    <dbReference type="NCBI Taxonomy" id="671077"/>
    <lineage>
        <taxon>Bacteria</taxon>
        <taxon>Bacillati</taxon>
        <taxon>Bacillota</taxon>
        <taxon>Clostridia</taxon>
        <taxon>Eubacteriales</taxon>
        <taxon>Symbiobacteriaceae</taxon>
        <taxon>Caldinitratiruptor</taxon>
    </lineage>
</organism>
<evidence type="ECO:0000256" key="2">
    <source>
        <dbReference type="ARBA" id="ARBA00022969"/>
    </source>
</evidence>
<dbReference type="EMBL" id="AP025628">
    <property type="protein sequence ID" value="BDG61330.1"/>
    <property type="molecule type" value="Genomic_DNA"/>
</dbReference>
<proteinExistence type="predicted"/>
<keyword evidence="4" id="KW-1185">Reference proteome</keyword>
<gene>
    <name evidence="3" type="ORF">caldi_24200</name>
</gene>
<dbReference type="KEGG" id="cmic:caldi_24200"/>
<dbReference type="InterPro" id="IPR038300">
    <property type="entry name" value="SASP_sf_alpha/beta"/>
</dbReference>
<dbReference type="Pfam" id="PF00269">
    <property type="entry name" value="SASP"/>
    <property type="match status" value="2"/>
</dbReference>
<evidence type="ECO:0000313" key="3">
    <source>
        <dbReference type="EMBL" id="BDG61330.1"/>
    </source>
</evidence>
<reference evidence="3" key="1">
    <citation type="submission" date="2022-03" db="EMBL/GenBank/DDBJ databases">
        <title>Complete genome sequence of Caldinitratiruptor microaerophilus.</title>
        <authorList>
            <person name="Mukaiyama R."/>
            <person name="Nishiyama T."/>
            <person name="Ueda K."/>
        </authorList>
    </citation>
    <scope>NUCLEOTIDE SEQUENCE</scope>
    <source>
        <strain evidence="3">JCM 16183</strain>
    </source>
</reference>
<protein>
    <recommendedName>
        <fullName evidence="5">Small, acid-soluble spore protein, alpha/beta type</fullName>
    </recommendedName>
</protein>
<dbReference type="PANTHER" id="PTHR36107:SF1">
    <property type="entry name" value="SMALL, ACID-SOLUBLE SPORE PROTEIN A"/>
    <property type="match status" value="1"/>
</dbReference>
<accession>A0AA35CPG1</accession>
<sequence length="110" mass="12016">MPRSRRSEFDLLVPGAAPALDALKLEVAREIGWNPADLTDLRNRIAEARWDVARELGIPLRAGYNGDLPSRYAGAIGGRLGGRLGGQMVRRMIALAEEDLRRGVTPGRLV</sequence>
<dbReference type="PANTHER" id="PTHR36107">
    <property type="entry name" value="SMALL, ACID-SOLUBLE SPORE PROTEIN A"/>
    <property type="match status" value="1"/>
</dbReference>
<keyword evidence="2" id="KW-0749">Sporulation</keyword>
<dbReference type="AlphaFoldDB" id="A0AA35CPG1"/>
<dbReference type="Gene3D" id="6.10.10.80">
    <property type="entry name" value="Small, acid-soluble spore protein, alpha/beta type-like"/>
    <property type="match status" value="1"/>
</dbReference>
<dbReference type="GO" id="GO:0030435">
    <property type="term" value="P:sporulation resulting in formation of a cellular spore"/>
    <property type="evidence" value="ECO:0007669"/>
    <property type="project" value="UniProtKB-KW"/>
</dbReference>
<dbReference type="InterPro" id="IPR050847">
    <property type="entry name" value="SASP_DNA-binding"/>
</dbReference>
<dbReference type="InterPro" id="IPR001448">
    <property type="entry name" value="SASP_alpha/beta-type"/>
</dbReference>
<evidence type="ECO:0008006" key="5">
    <source>
        <dbReference type="Google" id="ProtNLM"/>
    </source>
</evidence>